<evidence type="ECO:0000256" key="3">
    <source>
        <dbReference type="ARBA" id="ARBA00022692"/>
    </source>
</evidence>
<name>A0A5C5RC99_9ACTN</name>
<evidence type="ECO:0000313" key="10">
    <source>
        <dbReference type="Proteomes" id="UP000317291"/>
    </source>
</evidence>
<evidence type="ECO:0000259" key="8">
    <source>
        <dbReference type="Pfam" id="PF13396"/>
    </source>
</evidence>
<keyword evidence="3 7" id="KW-0812">Transmembrane</keyword>
<organism evidence="9 10">
    <name type="scientific">Tsukamurella asaccharolytica</name>
    <dbReference type="NCBI Taxonomy" id="2592067"/>
    <lineage>
        <taxon>Bacteria</taxon>
        <taxon>Bacillati</taxon>
        <taxon>Actinomycetota</taxon>
        <taxon>Actinomycetes</taxon>
        <taxon>Mycobacteriales</taxon>
        <taxon>Tsukamurellaceae</taxon>
        <taxon>Tsukamurella</taxon>
    </lineage>
</organism>
<dbReference type="RefSeq" id="WP_146559869.1">
    <property type="nucleotide sequence ID" value="NZ_VIGW01000002.1"/>
</dbReference>
<feature type="region of interest" description="Disordered" evidence="6">
    <location>
        <begin position="63"/>
        <end position="85"/>
    </location>
</feature>
<proteinExistence type="predicted"/>
<comment type="caution">
    <text evidence="9">The sequence shown here is derived from an EMBL/GenBank/DDBJ whole genome shotgun (WGS) entry which is preliminary data.</text>
</comment>
<evidence type="ECO:0000256" key="2">
    <source>
        <dbReference type="ARBA" id="ARBA00022475"/>
    </source>
</evidence>
<evidence type="ECO:0000256" key="7">
    <source>
        <dbReference type="SAM" id="Phobius"/>
    </source>
</evidence>
<evidence type="ECO:0000256" key="1">
    <source>
        <dbReference type="ARBA" id="ARBA00004651"/>
    </source>
</evidence>
<dbReference type="Proteomes" id="UP000317291">
    <property type="component" value="Unassembled WGS sequence"/>
</dbReference>
<keyword evidence="2" id="KW-1003">Cell membrane</keyword>
<dbReference type="EMBL" id="VIGW01000002">
    <property type="protein sequence ID" value="TWS20649.1"/>
    <property type="molecule type" value="Genomic_DNA"/>
</dbReference>
<dbReference type="GO" id="GO:0005886">
    <property type="term" value="C:plasma membrane"/>
    <property type="evidence" value="ECO:0007669"/>
    <property type="project" value="UniProtKB-SubCell"/>
</dbReference>
<comment type="subcellular location">
    <subcellularLocation>
        <location evidence="1">Cell membrane</location>
        <topology evidence="1">Multi-pass membrane protein</topology>
    </subcellularLocation>
</comment>
<feature type="region of interest" description="Disordered" evidence="6">
    <location>
        <begin position="101"/>
        <end position="121"/>
    </location>
</feature>
<dbReference type="AlphaFoldDB" id="A0A5C5RC99"/>
<evidence type="ECO:0000256" key="5">
    <source>
        <dbReference type="ARBA" id="ARBA00023136"/>
    </source>
</evidence>
<dbReference type="OrthoDB" id="3298527at2"/>
<dbReference type="Pfam" id="PF13396">
    <property type="entry name" value="PLDc_N"/>
    <property type="match status" value="1"/>
</dbReference>
<evidence type="ECO:0000256" key="4">
    <source>
        <dbReference type="ARBA" id="ARBA00022989"/>
    </source>
</evidence>
<feature type="transmembrane region" description="Helical" evidence="7">
    <location>
        <begin position="32"/>
        <end position="53"/>
    </location>
</feature>
<gene>
    <name evidence="9" type="ORF">FK529_04720</name>
</gene>
<accession>A0A5C5RC99</accession>
<evidence type="ECO:0000313" key="9">
    <source>
        <dbReference type="EMBL" id="TWS20649.1"/>
    </source>
</evidence>
<dbReference type="InterPro" id="IPR027379">
    <property type="entry name" value="CLS_N"/>
</dbReference>
<keyword evidence="10" id="KW-1185">Reference proteome</keyword>
<protein>
    <submittedName>
        <fullName evidence="9">PLDc_N domain-containing protein</fullName>
    </submittedName>
</protein>
<keyword evidence="5 7" id="KW-0472">Membrane</keyword>
<reference evidence="9 10" key="1">
    <citation type="submission" date="2019-06" db="EMBL/GenBank/DDBJ databases">
        <title>Tsukamurella conjunctivitidis sp. nov., Tsukamurella assacharolytica sp. nov. and Tsukamurella sputae sp. nov. isolated from patients with conjunctivitis, bacteraemia (lymphoma) and respiratory infection (sputum) in Hong Kong.</title>
        <authorList>
            <person name="Teng J.L.L."/>
            <person name="Lee H.H."/>
            <person name="Fong J.Y.H."/>
            <person name="Fok K.M.N."/>
            <person name="Lau S.K.P."/>
            <person name="Woo P.C.Y."/>
        </authorList>
    </citation>
    <scope>NUCLEOTIDE SEQUENCE [LARGE SCALE GENOMIC DNA]</scope>
    <source>
        <strain evidence="9 10">HKU71</strain>
    </source>
</reference>
<feature type="domain" description="Cardiolipin synthase N-terminal" evidence="8">
    <location>
        <begin position="11"/>
        <end position="55"/>
    </location>
</feature>
<sequence length="121" mass="13411">MPYFGAIVMLLSVAALIDVIVADEQRVRHLPKAGWLIIVLLIPLAGPLIWFVLGRPVGAVAAGVPSRTAGSPGERPGRGIARYPDDDDEFLRQCRERVEDQRRRARELDARNRPDTAEDTD</sequence>
<keyword evidence="4 7" id="KW-1133">Transmembrane helix</keyword>
<evidence type="ECO:0000256" key="6">
    <source>
        <dbReference type="SAM" id="MobiDB-lite"/>
    </source>
</evidence>